<name>A0A8T9SZX9_9BACT</name>
<keyword evidence="2" id="KW-1185">Reference proteome</keyword>
<proteinExistence type="predicted"/>
<gene>
    <name evidence="1" type="ORF">MUN82_04055</name>
</gene>
<reference evidence="1 2" key="1">
    <citation type="submission" date="2022-04" db="EMBL/GenBank/DDBJ databases">
        <title>Hymenobacter sp. isolated from the air.</title>
        <authorList>
            <person name="Won M."/>
            <person name="Lee C.-M."/>
            <person name="Woen H.-Y."/>
            <person name="Kwon S.-W."/>
        </authorList>
    </citation>
    <scope>NUCLEOTIDE SEQUENCE [LARGE SCALE GENOMIC DNA]</scope>
    <source>
        <strain evidence="2">5413 J-13</strain>
    </source>
</reference>
<dbReference type="KEGG" id="haei:MUN82_04055"/>
<dbReference type="Proteomes" id="UP000829925">
    <property type="component" value="Chromosome"/>
</dbReference>
<protein>
    <submittedName>
        <fullName evidence="1">Uncharacterized protein</fullName>
    </submittedName>
</protein>
<accession>A0A8T9SZX9</accession>
<evidence type="ECO:0000313" key="2">
    <source>
        <dbReference type="Proteomes" id="UP000829925"/>
    </source>
</evidence>
<dbReference type="EMBL" id="CP095053">
    <property type="protein sequence ID" value="UOR06273.1"/>
    <property type="molecule type" value="Genomic_DNA"/>
</dbReference>
<dbReference type="RefSeq" id="WP_245095213.1">
    <property type="nucleotide sequence ID" value="NZ_CP095053.1"/>
</dbReference>
<evidence type="ECO:0000313" key="1">
    <source>
        <dbReference type="EMBL" id="UOR06273.1"/>
    </source>
</evidence>
<organism evidence="1 2">
    <name type="scientific">Hymenobacter aerilatus</name>
    <dbReference type="NCBI Taxonomy" id="2932251"/>
    <lineage>
        <taxon>Bacteria</taxon>
        <taxon>Pseudomonadati</taxon>
        <taxon>Bacteroidota</taxon>
        <taxon>Cytophagia</taxon>
        <taxon>Cytophagales</taxon>
        <taxon>Hymenobacteraceae</taxon>
        <taxon>Hymenobacter</taxon>
    </lineage>
</organism>
<dbReference type="AlphaFoldDB" id="A0A8T9SZX9"/>
<sequence>MYQSLDNHQGFPATTYMQVAAPTPAGKPCIRDYSELVTRVIPEPLAQLVPLPELARRCDEVARTQPRFREETPILLAAETRRRAVLANPLRLA</sequence>